<comment type="caution">
    <text evidence="2">The sequence shown here is derived from an EMBL/GenBank/DDBJ whole genome shotgun (WGS) entry which is preliminary data.</text>
</comment>
<feature type="compositionally biased region" description="Basic residues" evidence="1">
    <location>
        <begin position="77"/>
        <end position="86"/>
    </location>
</feature>
<gene>
    <name evidence="2" type="ORF">R3P38DRAFT_2759723</name>
</gene>
<name>A0AAW0DYU6_9AGAR</name>
<reference evidence="2 3" key="1">
    <citation type="journal article" date="2024" name="J Genomics">
        <title>Draft genome sequencing and assembly of Favolaschia claudopus CIRM-BRFM 2984 isolated from oak limbs.</title>
        <authorList>
            <person name="Navarro D."/>
            <person name="Drula E."/>
            <person name="Chaduli D."/>
            <person name="Cazenave R."/>
            <person name="Ahrendt S."/>
            <person name="Wang J."/>
            <person name="Lipzen A."/>
            <person name="Daum C."/>
            <person name="Barry K."/>
            <person name="Grigoriev I.V."/>
            <person name="Favel A."/>
            <person name="Rosso M.N."/>
            <person name="Martin F."/>
        </authorList>
    </citation>
    <scope>NUCLEOTIDE SEQUENCE [LARGE SCALE GENOMIC DNA]</scope>
    <source>
        <strain evidence="2 3">CIRM-BRFM 2984</strain>
    </source>
</reference>
<evidence type="ECO:0000256" key="1">
    <source>
        <dbReference type="SAM" id="MobiDB-lite"/>
    </source>
</evidence>
<keyword evidence="3" id="KW-1185">Reference proteome</keyword>
<evidence type="ECO:0000313" key="2">
    <source>
        <dbReference type="EMBL" id="KAK7057478.1"/>
    </source>
</evidence>
<dbReference type="Proteomes" id="UP001362999">
    <property type="component" value="Unassembled WGS sequence"/>
</dbReference>
<feature type="region of interest" description="Disordered" evidence="1">
    <location>
        <begin position="64"/>
        <end position="93"/>
    </location>
</feature>
<proteinExistence type="predicted"/>
<sequence>MAVTVEKKKYVGDMKSAPWTVVADMVVELWIMGGDMKSNLPGRSGLDVPLALILEVITESGPCRLSDNELEGESREGRRRSPSKKKRESEAVTVVTRRCPPEIELGIPSALERATNAWRTAGHRKKKKYSHQSALQQSKQREDTGYFHCATSTAESPRATPSHRLTNPAAVVNPCNKDQLRYPSCAARLAESYE</sequence>
<organism evidence="2 3">
    <name type="scientific">Favolaschia claudopus</name>
    <dbReference type="NCBI Taxonomy" id="2862362"/>
    <lineage>
        <taxon>Eukaryota</taxon>
        <taxon>Fungi</taxon>
        <taxon>Dikarya</taxon>
        <taxon>Basidiomycota</taxon>
        <taxon>Agaricomycotina</taxon>
        <taxon>Agaricomycetes</taxon>
        <taxon>Agaricomycetidae</taxon>
        <taxon>Agaricales</taxon>
        <taxon>Marasmiineae</taxon>
        <taxon>Mycenaceae</taxon>
        <taxon>Favolaschia</taxon>
    </lineage>
</organism>
<dbReference type="EMBL" id="JAWWNJ010000004">
    <property type="protein sequence ID" value="KAK7057478.1"/>
    <property type="molecule type" value="Genomic_DNA"/>
</dbReference>
<evidence type="ECO:0000313" key="3">
    <source>
        <dbReference type="Proteomes" id="UP001362999"/>
    </source>
</evidence>
<protein>
    <submittedName>
        <fullName evidence="2">Uncharacterized protein</fullName>
    </submittedName>
</protein>
<accession>A0AAW0DYU6</accession>
<feature type="region of interest" description="Disordered" evidence="1">
    <location>
        <begin position="122"/>
        <end position="144"/>
    </location>
</feature>
<dbReference type="AlphaFoldDB" id="A0AAW0DYU6"/>